<dbReference type="Gene3D" id="1.10.10.60">
    <property type="entry name" value="Homeodomain-like"/>
    <property type="match status" value="1"/>
</dbReference>
<reference evidence="2" key="1">
    <citation type="submission" date="2015-04" db="EMBL/GenBank/DDBJ databases">
        <title>Physiological reanalysis, assessment of diazotrophy, and genome sequences of multiple isolates of Streptomyces thermoautotrophicus.</title>
        <authorList>
            <person name="MacKellar D.C."/>
            <person name="Lieber L."/>
            <person name="Norman J."/>
            <person name="Bolger A."/>
            <person name="Tobin C."/>
            <person name="Murray J.W."/>
            <person name="Chang R."/>
            <person name="Ford T."/>
            <person name="Nguyen P.Q."/>
            <person name="Woodward J."/>
            <person name="Permingeat H."/>
            <person name="Joshi N.S."/>
            <person name="Silver P.A."/>
            <person name="Usadel B."/>
            <person name="Rutherford A.W."/>
            <person name="Friesen M."/>
            <person name="Prell J."/>
        </authorList>
    </citation>
    <scope>NUCLEOTIDE SEQUENCE [LARGE SCALE GENOMIC DNA]</scope>
    <source>
        <strain evidence="2">H1</strain>
    </source>
</reference>
<dbReference type="Pfam" id="PF13384">
    <property type="entry name" value="HTH_23"/>
    <property type="match status" value="1"/>
</dbReference>
<accession>A0A132MN04</accession>
<dbReference type="PATRIC" id="fig|1469144.10.peg.842"/>
<evidence type="ECO:0000313" key="2">
    <source>
        <dbReference type="Proteomes" id="UP000070188"/>
    </source>
</evidence>
<dbReference type="Proteomes" id="UP000070188">
    <property type="component" value="Unassembled WGS sequence"/>
</dbReference>
<name>A0A132MN04_9ACTN</name>
<sequence>MNRWLRDAPSLNAARRCNVKDELRERARELRLQGWTYPEIAKELNVSKSSVSLWVGPSQARLPVDARAVAGPRQRDVLGAAAPPAGDRAPAGEAAAAREIGALSDRELFLIGAALYWAEGSKLYCRRERVVFINSDPSMMLVFLRWLDLLGVPDEDRSYRVAIHETADVAAAEAFWADLVGIERSRLLKTTLKRHNPKTARKNVGDGYRGCLVITVRKSSELYRKIEGWWAGIADAATRHAVGSHKLTKSVGQA</sequence>
<dbReference type="RefSeq" id="WP_244884169.1">
    <property type="nucleotide sequence ID" value="NZ_LAXD01000001.1"/>
</dbReference>
<organism evidence="1 2">
    <name type="scientific">Carbonactinospora thermoautotrophica</name>
    <dbReference type="NCBI Taxonomy" id="1469144"/>
    <lineage>
        <taxon>Bacteria</taxon>
        <taxon>Bacillati</taxon>
        <taxon>Actinomycetota</taxon>
        <taxon>Actinomycetes</taxon>
        <taxon>Kitasatosporales</taxon>
        <taxon>Carbonactinosporaceae</taxon>
        <taxon>Carbonactinospora</taxon>
    </lineage>
</organism>
<dbReference type="EMBL" id="LAXD01000001">
    <property type="protein sequence ID" value="KWW99099.1"/>
    <property type="molecule type" value="Genomic_DNA"/>
</dbReference>
<dbReference type="InterPro" id="IPR009057">
    <property type="entry name" value="Homeodomain-like_sf"/>
</dbReference>
<evidence type="ECO:0000313" key="1">
    <source>
        <dbReference type="EMBL" id="KWW99099.1"/>
    </source>
</evidence>
<protein>
    <submittedName>
        <fullName evidence="1">Uncharacterized protein</fullName>
    </submittedName>
</protein>
<proteinExistence type="predicted"/>
<gene>
    <name evidence="1" type="ORF">LI90_731</name>
</gene>
<dbReference type="SUPFAM" id="SSF46689">
    <property type="entry name" value="Homeodomain-like"/>
    <property type="match status" value="1"/>
</dbReference>
<comment type="caution">
    <text evidence="1">The sequence shown here is derived from an EMBL/GenBank/DDBJ whole genome shotgun (WGS) entry which is preliminary data.</text>
</comment>
<dbReference type="STRING" id="1469144.LI90_731"/>
<keyword evidence="2" id="KW-1185">Reference proteome</keyword>
<dbReference type="AlphaFoldDB" id="A0A132MN04"/>